<proteinExistence type="predicted"/>
<evidence type="ECO:0000313" key="2">
    <source>
        <dbReference type="Proteomes" id="UP000008289"/>
    </source>
</evidence>
<dbReference type="InParanoid" id="Q3Z947"/>
<dbReference type="KEGG" id="det:DET0508"/>
<name>Q3Z947_DEHM1</name>
<evidence type="ECO:0000313" key="1">
    <source>
        <dbReference type="EMBL" id="AAW40243.1"/>
    </source>
</evidence>
<gene>
    <name evidence="1" type="ordered locus">DET0508</name>
</gene>
<organism evidence="1 2">
    <name type="scientific">Dehalococcoides mccartyi (strain ATCC BAA-2266 / KCTC 15142 / 195)</name>
    <name type="common">Dehalococcoides ethenogenes (strain 195)</name>
    <dbReference type="NCBI Taxonomy" id="243164"/>
    <lineage>
        <taxon>Bacteria</taxon>
        <taxon>Bacillati</taxon>
        <taxon>Chloroflexota</taxon>
        <taxon>Dehalococcoidia</taxon>
        <taxon>Dehalococcoidales</taxon>
        <taxon>Dehalococcoidaceae</taxon>
        <taxon>Dehalococcoides</taxon>
    </lineage>
</organism>
<sequence>MQMFCCHRSTISLYYRPVRRVMCLKVFTKPD</sequence>
<accession>Q3Z947</accession>
<keyword evidence="2" id="KW-1185">Reference proteome</keyword>
<reference evidence="1 2" key="1">
    <citation type="journal article" date="2005" name="Science">
        <title>Genome sequence of the PCE-dechlorinating bacterium Dehalococcoides ethenogenes.</title>
        <authorList>
            <person name="Seshadri R."/>
            <person name="Adrian L."/>
            <person name="Fouts D.E."/>
            <person name="Eisen J.A."/>
            <person name="Phillippy A.M."/>
            <person name="Methe B.A."/>
            <person name="Ward N.L."/>
            <person name="Nelson W.C."/>
            <person name="Deboy R.T."/>
            <person name="Khouri H.M."/>
            <person name="Kolonay J.F."/>
            <person name="Dodson R.J."/>
            <person name="Daugherty S.C."/>
            <person name="Brinkac L.M."/>
            <person name="Sullivan S.A."/>
            <person name="Madupu R."/>
            <person name="Nelson K.E."/>
            <person name="Kang K.H."/>
            <person name="Impraim M."/>
            <person name="Tran K."/>
            <person name="Robinson J.M."/>
            <person name="Forberger H.A."/>
            <person name="Fraser C.M."/>
            <person name="Zinder S.H."/>
            <person name="Heidelberg J.F."/>
        </authorList>
    </citation>
    <scope>NUCLEOTIDE SEQUENCE [LARGE SCALE GENOMIC DNA]</scope>
    <source>
        <strain evidence="2">ATCC BAA-2266 / KCTC 15142 / 195</strain>
    </source>
</reference>
<dbReference type="HOGENOM" id="CLU_3396118_0_0_0"/>
<dbReference type="EMBL" id="CP000027">
    <property type="protein sequence ID" value="AAW40243.1"/>
    <property type="molecule type" value="Genomic_DNA"/>
</dbReference>
<dbReference type="AlphaFoldDB" id="Q3Z947"/>
<dbReference type="Proteomes" id="UP000008289">
    <property type="component" value="Chromosome"/>
</dbReference>
<protein>
    <submittedName>
        <fullName evidence="1">Uncharacterized protein</fullName>
    </submittedName>
</protein>
<dbReference type="STRING" id="243164.DET0508"/>